<dbReference type="EMBL" id="KL198023">
    <property type="protein sequence ID" value="KDQ17636.1"/>
    <property type="molecule type" value="Genomic_DNA"/>
</dbReference>
<gene>
    <name evidence="1" type="ORF">BOTBODRAFT_172082</name>
</gene>
<organism evidence="1 2">
    <name type="scientific">Botryobasidium botryosum (strain FD-172 SS1)</name>
    <dbReference type="NCBI Taxonomy" id="930990"/>
    <lineage>
        <taxon>Eukaryota</taxon>
        <taxon>Fungi</taxon>
        <taxon>Dikarya</taxon>
        <taxon>Basidiomycota</taxon>
        <taxon>Agaricomycotina</taxon>
        <taxon>Agaricomycetes</taxon>
        <taxon>Cantharellales</taxon>
        <taxon>Botryobasidiaceae</taxon>
        <taxon>Botryobasidium</taxon>
    </lineage>
</organism>
<dbReference type="AlphaFoldDB" id="A0A067N1G7"/>
<sequence length="61" mass="6715">MSFMPTSLATDAPAAVALSYYQVRNWDAPTSHRNTKSPSLSTLTLHVYSDSSLHYESVPIT</sequence>
<protein>
    <submittedName>
        <fullName evidence="1">Uncharacterized protein</fullName>
    </submittedName>
</protein>
<dbReference type="Proteomes" id="UP000027195">
    <property type="component" value="Unassembled WGS sequence"/>
</dbReference>
<evidence type="ECO:0000313" key="2">
    <source>
        <dbReference type="Proteomes" id="UP000027195"/>
    </source>
</evidence>
<evidence type="ECO:0000313" key="1">
    <source>
        <dbReference type="EMBL" id="KDQ17636.1"/>
    </source>
</evidence>
<dbReference type="HOGENOM" id="CLU_2922325_0_0_1"/>
<dbReference type="InParanoid" id="A0A067N1G7"/>
<accession>A0A067N1G7</accession>
<reference evidence="2" key="1">
    <citation type="journal article" date="2014" name="Proc. Natl. Acad. Sci. U.S.A.">
        <title>Extensive sampling of basidiomycete genomes demonstrates inadequacy of the white-rot/brown-rot paradigm for wood decay fungi.</title>
        <authorList>
            <person name="Riley R."/>
            <person name="Salamov A.A."/>
            <person name="Brown D.W."/>
            <person name="Nagy L.G."/>
            <person name="Floudas D."/>
            <person name="Held B.W."/>
            <person name="Levasseur A."/>
            <person name="Lombard V."/>
            <person name="Morin E."/>
            <person name="Otillar R."/>
            <person name="Lindquist E.A."/>
            <person name="Sun H."/>
            <person name="LaButti K.M."/>
            <person name="Schmutz J."/>
            <person name="Jabbour D."/>
            <person name="Luo H."/>
            <person name="Baker S.E."/>
            <person name="Pisabarro A.G."/>
            <person name="Walton J.D."/>
            <person name="Blanchette R.A."/>
            <person name="Henrissat B."/>
            <person name="Martin F."/>
            <person name="Cullen D."/>
            <person name="Hibbett D.S."/>
            <person name="Grigoriev I.V."/>
        </authorList>
    </citation>
    <scope>NUCLEOTIDE SEQUENCE [LARGE SCALE GENOMIC DNA]</scope>
    <source>
        <strain evidence="2">FD-172 SS1</strain>
    </source>
</reference>
<keyword evidence="2" id="KW-1185">Reference proteome</keyword>
<proteinExistence type="predicted"/>
<name>A0A067N1G7_BOTB1</name>